<dbReference type="RefSeq" id="WP_125981661.1">
    <property type="nucleotide sequence ID" value="NZ_QXGL01000005.1"/>
</dbReference>
<dbReference type="OrthoDB" id="3221978at2"/>
<accession>A0A430FHB6</accession>
<reference evidence="4 5" key="1">
    <citation type="submission" date="2018-09" db="EMBL/GenBank/DDBJ databases">
        <title>Characterization of the phylogenetic diversity of five novel species belonging to the genus Bifidobacterium.</title>
        <authorList>
            <person name="Lugli G.A."/>
            <person name="Duranti S."/>
            <person name="Milani C."/>
        </authorList>
    </citation>
    <scope>NUCLEOTIDE SEQUENCE [LARGE SCALE GENOMIC DNA]</scope>
    <source>
        <strain evidence="4 5">2034B</strain>
    </source>
</reference>
<feature type="domain" description="SpaA-like prealbumin fold" evidence="3">
    <location>
        <begin position="1244"/>
        <end position="1331"/>
    </location>
</feature>
<dbReference type="InterPro" id="IPR013783">
    <property type="entry name" value="Ig-like_fold"/>
</dbReference>
<protein>
    <recommendedName>
        <fullName evidence="3">SpaA-like prealbumin fold domain-containing protein</fullName>
    </recommendedName>
</protein>
<dbReference type="PROSITE" id="PS51257">
    <property type="entry name" value="PROKAR_LIPOPROTEIN"/>
    <property type="match status" value="1"/>
</dbReference>
<evidence type="ECO:0000313" key="4">
    <source>
        <dbReference type="EMBL" id="RSX52181.1"/>
    </source>
</evidence>
<feature type="region of interest" description="Disordered" evidence="1">
    <location>
        <begin position="474"/>
        <end position="493"/>
    </location>
</feature>
<dbReference type="Proteomes" id="UP000287533">
    <property type="component" value="Unassembled WGS sequence"/>
</dbReference>
<gene>
    <name evidence="4" type="ORF">D2E25_1594</name>
</gene>
<dbReference type="EMBL" id="QXGL01000005">
    <property type="protein sequence ID" value="RSX52181.1"/>
    <property type="molecule type" value="Genomic_DNA"/>
</dbReference>
<keyword evidence="2" id="KW-0472">Membrane</keyword>
<evidence type="ECO:0000259" key="3">
    <source>
        <dbReference type="Pfam" id="PF17802"/>
    </source>
</evidence>
<dbReference type="Gene3D" id="2.60.40.10">
    <property type="entry name" value="Immunoglobulins"/>
    <property type="match status" value="1"/>
</dbReference>
<name>A0A430FHB6_9BIFI</name>
<evidence type="ECO:0000313" key="5">
    <source>
        <dbReference type="Proteomes" id="UP000287533"/>
    </source>
</evidence>
<evidence type="ECO:0000256" key="1">
    <source>
        <dbReference type="SAM" id="MobiDB-lite"/>
    </source>
</evidence>
<keyword evidence="5" id="KW-1185">Reference proteome</keyword>
<comment type="caution">
    <text evidence="4">The sequence shown here is derived from an EMBL/GenBank/DDBJ whole genome shotgun (WGS) entry which is preliminary data.</text>
</comment>
<dbReference type="Pfam" id="PF17802">
    <property type="entry name" value="SpaA"/>
    <property type="match status" value="1"/>
</dbReference>
<dbReference type="GO" id="GO:0005975">
    <property type="term" value="P:carbohydrate metabolic process"/>
    <property type="evidence" value="ECO:0007669"/>
    <property type="project" value="UniProtKB-ARBA"/>
</dbReference>
<keyword evidence="2" id="KW-1133">Transmembrane helix</keyword>
<keyword evidence="2" id="KW-0812">Transmembrane</keyword>
<sequence length="1432" mass="153477">MRVRGAKSTTRTVVQTFASLLIALAVLITGCYAGGSIALAAGATSTVTSVNAQWNRCSDYCTIDADTGRITFTPKRGISTLSATAQFDLTSSGQSSSSGGETISAKSLEWRIPAHLFIGRDGKPTGTTQIPVPEAPSYNVDTSLQYTYDEDTDEYVITNATDIPAANTFSVQITYNARARDVPDKDTKSDKPYAGSVIGSITSSATIKGSDEIKTTPPLTEVTDTGIVISDISKEYVGSATDDSLIPEEWRDSVYFDGLCYVLWKVTVSADGAQQGKVTIADEITDQLGGEVIGMLDASKNPVGVAWSEEFWGKEPYTIDIDDSSPQVRYILTYYYYDSLAGSSYTFENKVTGSLTGNDDGVTTEKSTTADQTVKNESFSYDKDQYSLDKYCQGESGLDTVCDANGGLTRLENDLDATSAMFVNHYAAKTYGLTTQKGSDNANSSGAVNSSRQEDYGQKYVRHEFIDDSFALGEETPGQMEQGGTRPDAENDPSIPVQGYAKLQPDDFYIKSFTIMHSCSAQGNSSCDVANTEFGKSSRGWTVYDWKINDSGSWGLVPRDPSVDAQSPATSDKLQIYGLVATYNSVTGQYNTAWQPMLGSTYANGGLDELASAAKDYTIDATQRWDGGRIVGIKAVYQSASAAAVELNIGVTIVLNPTDHVKTLLKQLNDTKTEVTDQLRTDYVTLTDFNTMIIRTQSQIEKGTKAVAGFDSRSDLQDSSCITDVGTYQGWHGYFNVLPFSNDEQYYEYPSGSRQAHTPPWSNSTTTAPLCHATAKQKLTPVSLTPVRKKKLTATFYDKVNNRVKLTYKAQMGESGDFSSDLVKKGTVKPQQSGMFYDLLPQGVVPDINSVKVLGADDRAEMIVTSVQTYANYKNSGRTLLVVKAKAPENYTNTLSESISTMTLAFDSYISYEDAVDLGYNTGAKKLHNVVAYQTGNEEISSGDDNDNLHNLGPDVLDNESWNDSEKTTMAGLDSSRTGDLYLYADALNNIVFGTISASGLTKHVRGGNQPDWVNGQNTVTVRAGGEYTYRLRYTPDNSTSASGVVLYDSLENYLSSDTSTSNQAVTTSTPRWQGTLSSVDVQEPMLLGIEPKVYCSTISGLTLFGKTGSANESNRDLTNTAIWENCTPSAQGNYDYSKVKAVAIDLSKAADGSDAKLGGGSSVQVTLVMNAPTDPFAVVDYMRADAHAYNGVHLKTTTIGSGNGATVESTNDIDFGYTRVGLIADTTTFTFTKVDGSTVDSGDGSTVKPLAGATFAIYRWVGSSDAPTSGLIDTSALGPDWEQVGTEQTSGEDGKVSLGGLMVGTYRLVETKTPNGFNKLNCQWAIKATQEYDGGMLQPIVIHTPTVVTASSGVSSPSDAPGFTKGSDGGFQLANYPGARLPDTGSIGSTALMIAGGITAFVGGGCLAIEHAKIRRRARHRSGTSAVPSGR</sequence>
<feature type="transmembrane region" description="Helical" evidence="2">
    <location>
        <begin position="1391"/>
        <end position="1410"/>
    </location>
</feature>
<evidence type="ECO:0000256" key="2">
    <source>
        <dbReference type="SAM" id="Phobius"/>
    </source>
</evidence>
<dbReference type="InterPro" id="IPR041033">
    <property type="entry name" value="SpaA_PFL_dom_1"/>
</dbReference>
<organism evidence="4 5">
    <name type="scientific">Bifidobacterium goeldii</name>
    <dbReference type="NCBI Taxonomy" id="2306975"/>
    <lineage>
        <taxon>Bacteria</taxon>
        <taxon>Bacillati</taxon>
        <taxon>Actinomycetota</taxon>
        <taxon>Actinomycetes</taxon>
        <taxon>Bifidobacteriales</taxon>
        <taxon>Bifidobacteriaceae</taxon>
        <taxon>Bifidobacterium</taxon>
    </lineage>
</organism>
<proteinExistence type="predicted"/>